<dbReference type="PANTHER" id="PTHR30487">
    <property type="entry name" value="TYPE 4 PREPILIN-LIKE PROTEINS LEADER PEPTIDE-PROCESSING ENZYME"/>
    <property type="match status" value="1"/>
</dbReference>
<dbReference type="KEGG" id="dax:FDQ92_12765"/>
<dbReference type="InterPro" id="IPR000045">
    <property type="entry name" value="Prepilin_IV_endopep_pep"/>
</dbReference>
<dbReference type="PANTHER" id="PTHR30487:SF0">
    <property type="entry name" value="PREPILIN LEADER PEPTIDASE_N-METHYLTRANSFERASE-RELATED"/>
    <property type="match status" value="1"/>
</dbReference>
<feature type="transmembrane region" description="Helical" evidence="2">
    <location>
        <begin position="98"/>
        <end position="120"/>
    </location>
</feature>
<feature type="transmembrane region" description="Helical" evidence="2">
    <location>
        <begin position="42"/>
        <end position="71"/>
    </location>
</feature>
<evidence type="ECO:0000256" key="1">
    <source>
        <dbReference type="ARBA" id="ARBA00005801"/>
    </source>
</evidence>
<gene>
    <name evidence="4" type="ORF">FDQ92_12765</name>
</gene>
<keyword evidence="2" id="KW-1133">Transmembrane helix</keyword>
<keyword evidence="5" id="KW-1185">Reference proteome</keyword>
<reference evidence="4 5" key="1">
    <citation type="submission" date="2019-05" db="EMBL/GenBank/DDBJ databases">
        <title>The Complete Genome Sequence of the n-alkane-degrading Desulfoglaeba alkanexedens ALDC reveals multiple alkylsuccinate synthase gene clusters.</title>
        <authorList>
            <person name="Callaghan A.V."/>
            <person name="Davidova I.A."/>
            <person name="Duncan K.E."/>
            <person name="Morris B."/>
            <person name="McInerney M.J."/>
        </authorList>
    </citation>
    <scope>NUCLEOTIDE SEQUENCE [LARGE SCALE GENOMIC DNA]</scope>
    <source>
        <strain evidence="4 5">ALDC</strain>
    </source>
</reference>
<feature type="transmembrane region" description="Helical" evidence="2">
    <location>
        <begin position="6"/>
        <end position="22"/>
    </location>
</feature>
<dbReference type="GO" id="GO:0005886">
    <property type="term" value="C:plasma membrane"/>
    <property type="evidence" value="ECO:0007669"/>
    <property type="project" value="TreeGrafter"/>
</dbReference>
<feature type="domain" description="Prepilin type IV endopeptidase peptidase" evidence="3">
    <location>
        <begin position="14"/>
        <end position="111"/>
    </location>
</feature>
<dbReference type="GO" id="GO:0004190">
    <property type="term" value="F:aspartic-type endopeptidase activity"/>
    <property type="evidence" value="ECO:0007669"/>
    <property type="project" value="InterPro"/>
</dbReference>
<organism evidence="4 5">
    <name type="scientific">Desulfoglaeba alkanexedens ALDC</name>
    <dbReference type="NCBI Taxonomy" id="980445"/>
    <lineage>
        <taxon>Bacteria</taxon>
        <taxon>Pseudomonadati</taxon>
        <taxon>Thermodesulfobacteriota</taxon>
        <taxon>Syntrophobacteria</taxon>
        <taxon>Syntrophobacterales</taxon>
        <taxon>Syntrophobacteraceae</taxon>
        <taxon>Desulfoglaeba</taxon>
    </lineage>
</organism>
<dbReference type="EMBL" id="CP040098">
    <property type="protein sequence ID" value="QCQ22962.1"/>
    <property type="molecule type" value="Genomic_DNA"/>
</dbReference>
<dbReference type="InterPro" id="IPR050882">
    <property type="entry name" value="Prepilin_peptidase/N-MTase"/>
</dbReference>
<evidence type="ECO:0000256" key="2">
    <source>
        <dbReference type="SAM" id="Phobius"/>
    </source>
</evidence>
<accession>A0A4P8L8L9</accession>
<dbReference type="Gene3D" id="1.20.120.1220">
    <property type="match status" value="1"/>
</dbReference>
<reference evidence="4 5" key="2">
    <citation type="submission" date="2019-05" db="EMBL/GenBank/DDBJ databases">
        <authorList>
            <person name="Suflita J.M."/>
            <person name="Marks C.R."/>
        </authorList>
    </citation>
    <scope>NUCLEOTIDE SEQUENCE [LARGE SCALE GENOMIC DNA]</scope>
    <source>
        <strain evidence="4 5">ALDC</strain>
    </source>
</reference>
<dbReference type="Proteomes" id="UP000298602">
    <property type="component" value="Chromosome"/>
</dbReference>
<feature type="transmembrane region" description="Helical" evidence="2">
    <location>
        <begin position="154"/>
        <end position="170"/>
    </location>
</feature>
<dbReference type="GO" id="GO:0006465">
    <property type="term" value="P:signal peptide processing"/>
    <property type="evidence" value="ECO:0007669"/>
    <property type="project" value="TreeGrafter"/>
</dbReference>
<keyword evidence="2" id="KW-0812">Transmembrane</keyword>
<dbReference type="Pfam" id="PF01478">
    <property type="entry name" value="Peptidase_A24"/>
    <property type="match status" value="1"/>
</dbReference>
<sequence length="171" mass="18515">MFILAYPVVVCVAILCIGSLYPELKYHRIPNYLTFSGMAAGIFYQCAFAEGIVFSVAGLLLGLGVLLPFYLLGGMGAGDAKLMGAVGAFLGPAGVFEAFLFSALIGGVYAVVLMTIHGYLRQNLKRYGRILKGFFITQEFIYVPPPKEMKDIKLFYGVAISVGTLFSVLFP</sequence>
<protein>
    <submittedName>
        <fullName evidence="4">Prepilin peptidase</fullName>
    </submittedName>
</protein>
<evidence type="ECO:0000313" key="4">
    <source>
        <dbReference type="EMBL" id="QCQ22962.1"/>
    </source>
</evidence>
<comment type="similarity">
    <text evidence="1">Belongs to the peptidase A24 family.</text>
</comment>
<dbReference type="AlphaFoldDB" id="A0A4P8L8L9"/>
<proteinExistence type="inferred from homology"/>
<evidence type="ECO:0000313" key="5">
    <source>
        <dbReference type="Proteomes" id="UP000298602"/>
    </source>
</evidence>
<name>A0A4P8L8L9_9BACT</name>
<evidence type="ECO:0000259" key="3">
    <source>
        <dbReference type="Pfam" id="PF01478"/>
    </source>
</evidence>
<dbReference type="OrthoDB" id="5508079at2"/>
<keyword evidence="2" id="KW-0472">Membrane</keyword>